<dbReference type="Gene3D" id="3.40.50.720">
    <property type="entry name" value="NAD(P)-binding Rossmann-like Domain"/>
    <property type="match status" value="1"/>
</dbReference>
<dbReference type="Proteomes" id="UP000295680">
    <property type="component" value="Unassembled WGS sequence"/>
</dbReference>
<dbReference type="AlphaFoldDB" id="A0A4R2IJP7"/>
<dbReference type="EMBL" id="SLWS01000021">
    <property type="protein sequence ID" value="TCO45321.1"/>
    <property type="molecule type" value="Genomic_DNA"/>
</dbReference>
<gene>
    <name evidence="1" type="ORF">EV192_12185</name>
</gene>
<evidence type="ECO:0008006" key="3">
    <source>
        <dbReference type="Google" id="ProtNLM"/>
    </source>
</evidence>
<organism evidence="1 2">
    <name type="scientific">Actinocrispum wychmicini</name>
    <dbReference type="NCBI Taxonomy" id="1213861"/>
    <lineage>
        <taxon>Bacteria</taxon>
        <taxon>Bacillati</taxon>
        <taxon>Actinomycetota</taxon>
        <taxon>Actinomycetes</taxon>
        <taxon>Pseudonocardiales</taxon>
        <taxon>Pseudonocardiaceae</taxon>
        <taxon>Actinocrispum</taxon>
    </lineage>
</organism>
<accession>A0A4R2IJP7</accession>
<sequence>MVGTGRLARAVCYSLAVLCGTPVKVIVIGRDAGKAAQLCYIANTRAAVSGRPLITFEPWDDDIPEVDGVLVCASSQSPWEHSVAPSAWTALVRRAGFGITLPFQAEPAVRIGRLLAGRDDGAWLINACFPDAVNPLLAALGVPVLCGIGNIALLAASAQAGLGLPDQSRLRLLAHHRHLREPGPDEQEVLAWQDDQPIEDVRSLLAAQRATGRAELNDVTGHAAALLVTGMLAGKVVDTNLPGPLGMPGGYPVRLHGTELTLRLPAGVSESEAVAYNQRAAAADGVVVADGGVTFGVELAGLAPELADGFGVDELPAATAALYALRERLRGEKPG</sequence>
<reference evidence="1 2" key="1">
    <citation type="submission" date="2019-03" db="EMBL/GenBank/DDBJ databases">
        <title>Genomic Encyclopedia of Type Strains, Phase IV (KMG-IV): sequencing the most valuable type-strain genomes for metagenomic binning, comparative biology and taxonomic classification.</title>
        <authorList>
            <person name="Goeker M."/>
        </authorList>
    </citation>
    <scope>NUCLEOTIDE SEQUENCE [LARGE SCALE GENOMIC DNA]</scope>
    <source>
        <strain evidence="1 2">DSM 45934</strain>
    </source>
</reference>
<keyword evidence="2" id="KW-1185">Reference proteome</keyword>
<protein>
    <recommendedName>
        <fullName evidence="3">Potassium transporter TrkA</fullName>
    </recommendedName>
</protein>
<proteinExistence type="predicted"/>
<evidence type="ECO:0000313" key="2">
    <source>
        <dbReference type="Proteomes" id="UP000295680"/>
    </source>
</evidence>
<comment type="caution">
    <text evidence="1">The sequence shown here is derived from an EMBL/GenBank/DDBJ whole genome shotgun (WGS) entry which is preliminary data.</text>
</comment>
<evidence type="ECO:0000313" key="1">
    <source>
        <dbReference type="EMBL" id="TCO45321.1"/>
    </source>
</evidence>
<name>A0A4R2IJP7_9PSEU</name>